<evidence type="ECO:0000313" key="3">
    <source>
        <dbReference type="Proteomes" id="UP000326078"/>
    </source>
</evidence>
<dbReference type="AlphaFoldDB" id="A0A5N0YKS0"/>
<protein>
    <recommendedName>
        <fullName evidence="1">Glycosyl hydrolase family 38 C-terminal domain-containing protein</fullName>
    </recommendedName>
</protein>
<dbReference type="EMBL" id="VYUT01000038">
    <property type="protein sequence ID" value="KAA9202918.1"/>
    <property type="molecule type" value="Genomic_DNA"/>
</dbReference>
<sequence>MLSFSIILPYLIVDLKLCNRTDGRVDLYLKEKKQWYYNFLTIEDGGDEGDTYDYSPAFSDWILNLDFNGLVEEKTEQGDLVSRLFLKGRWQIPYDLKSREEKKLNGWMDYELCLSLNRQSNRIDLKMEIDNQALDHRVRILLDTKTKALYSTSDTPFGIINRPINDPHLDDWREQDYKEEPTSMRPFIHLANLHDCEQSWTFLTKGTKDFQVLQKEAQLLAITVFRGVGYLGRPDTLRRPGDASGLQTKKVPTPESQLVGKLIFEGSIIAETEFDAQKKQEEYLMTTQTGLYYQTQDINRFTTPIQYFPINLINLQQKEEEWIRAERLSVVFSSMQATTDQSGIELRLYNPTNEVQSKPGSFIFGTNAQVKKLNLEGKVKETIASDIKELSMSPFRPGEIRTYGIYFKQKERKSGD</sequence>
<organism evidence="2 3">
    <name type="scientific">Enterococcus durans</name>
    <dbReference type="NCBI Taxonomy" id="53345"/>
    <lineage>
        <taxon>Bacteria</taxon>
        <taxon>Bacillati</taxon>
        <taxon>Bacillota</taxon>
        <taxon>Bacilli</taxon>
        <taxon>Lactobacillales</taxon>
        <taxon>Enterococcaceae</taxon>
        <taxon>Enterococcus</taxon>
    </lineage>
</organism>
<name>A0A5N0YKS0_9ENTE</name>
<dbReference type="InterPro" id="IPR011013">
    <property type="entry name" value="Gal_mutarotase_sf_dom"/>
</dbReference>
<dbReference type="InterPro" id="IPR011682">
    <property type="entry name" value="Glyco_hydro_38_C"/>
</dbReference>
<dbReference type="GO" id="GO:0030246">
    <property type="term" value="F:carbohydrate binding"/>
    <property type="evidence" value="ECO:0007669"/>
    <property type="project" value="InterPro"/>
</dbReference>
<dbReference type="PANTHER" id="PTHR46017:SF2">
    <property type="entry name" value="MANNOSYLGLYCERATE HYDROLASE"/>
    <property type="match status" value="1"/>
</dbReference>
<dbReference type="Gene3D" id="2.70.98.30">
    <property type="entry name" value="Golgi alpha-mannosidase II, domain 4"/>
    <property type="match status" value="1"/>
</dbReference>
<dbReference type="GO" id="GO:0009313">
    <property type="term" value="P:oligosaccharide catabolic process"/>
    <property type="evidence" value="ECO:0007669"/>
    <property type="project" value="TreeGrafter"/>
</dbReference>
<dbReference type="GO" id="GO:0004559">
    <property type="term" value="F:alpha-mannosidase activity"/>
    <property type="evidence" value="ECO:0007669"/>
    <property type="project" value="InterPro"/>
</dbReference>
<feature type="domain" description="Glycosyl hydrolase family 38 C-terminal" evidence="1">
    <location>
        <begin position="38"/>
        <end position="228"/>
    </location>
</feature>
<reference evidence="2 3" key="1">
    <citation type="submission" date="2019-09" db="EMBL/GenBank/DDBJ databases">
        <title>Vancomyinc resistant enterococci isolated from farm animals in Switzerland.</title>
        <authorList>
            <person name="Stevens M.J.A."/>
            <person name="Stephan R."/>
            <person name="Morach M."/>
            <person name="Nuesch-Inderbinen M."/>
        </authorList>
    </citation>
    <scope>NUCLEOTIDE SEQUENCE [LARGE SCALE GENOMIC DNA]</scope>
    <source>
        <strain evidence="2 3">GH27</strain>
    </source>
</reference>
<evidence type="ECO:0000313" key="2">
    <source>
        <dbReference type="EMBL" id="KAA9202918.1"/>
    </source>
</evidence>
<dbReference type="Proteomes" id="UP000326078">
    <property type="component" value="Unassembled WGS sequence"/>
</dbReference>
<evidence type="ECO:0000259" key="1">
    <source>
        <dbReference type="Pfam" id="PF07748"/>
    </source>
</evidence>
<dbReference type="PANTHER" id="PTHR46017">
    <property type="entry name" value="ALPHA-MANNOSIDASE 2C1"/>
    <property type="match status" value="1"/>
</dbReference>
<gene>
    <name evidence="2" type="ORF">F6X95_14205</name>
</gene>
<proteinExistence type="predicted"/>
<dbReference type="Pfam" id="PF07748">
    <property type="entry name" value="Glyco_hydro_38C"/>
    <property type="match status" value="1"/>
</dbReference>
<comment type="caution">
    <text evidence="2">The sequence shown here is derived from an EMBL/GenBank/DDBJ whole genome shotgun (WGS) entry which is preliminary data.</text>
</comment>
<accession>A0A5N0YKS0</accession>
<dbReference type="SUPFAM" id="SSF74650">
    <property type="entry name" value="Galactose mutarotase-like"/>
    <property type="match status" value="1"/>
</dbReference>
<dbReference type="GO" id="GO:0006013">
    <property type="term" value="P:mannose metabolic process"/>
    <property type="evidence" value="ECO:0007669"/>
    <property type="project" value="InterPro"/>
</dbReference>